<dbReference type="SMART" id="SM00225">
    <property type="entry name" value="BTB"/>
    <property type="match status" value="1"/>
</dbReference>
<dbReference type="InterPro" id="IPR000210">
    <property type="entry name" value="BTB/POZ_dom"/>
</dbReference>
<evidence type="ECO:0000313" key="2">
    <source>
        <dbReference type="EMBL" id="GFQ99379.1"/>
    </source>
</evidence>
<dbReference type="PANTHER" id="PTHR24413">
    <property type="entry name" value="SPECKLE-TYPE POZ PROTEIN"/>
    <property type="match status" value="1"/>
</dbReference>
<dbReference type="EMBL" id="BMAO01024992">
    <property type="protein sequence ID" value="GFQ99379.1"/>
    <property type="molecule type" value="Genomic_DNA"/>
</dbReference>
<evidence type="ECO:0000313" key="3">
    <source>
        <dbReference type="Proteomes" id="UP000887116"/>
    </source>
</evidence>
<dbReference type="CDD" id="cd18186">
    <property type="entry name" value="BTB_POZ_ZBTB_KLHL-like"/>
    <property type="match status" value="1"/>
</dbReference>
<name>A0A8X6L7I9_TRICU</name>
<dbReference type="InterPro" id="IPR011333">
    <property type="entry name" value="SKP1/BTB/POZ_sf"/>
</dbReference>
<dbReference type="PROSITE" id="PS50097">
    <property type="entry name" value="BTB"/>
    <property type="match status" value="1"/>
</dbReference>
<sequence length="156" mass="17953">MVDLKEDFERLYNESILSDVKLRTTTQTFHTHKVILSARSSVLRAMFSTDMKEKIQEYVDVPDLENDTVRRMLQYVYTNSLEGLQWESALKLYVAAAKYEIVTLKNRCSSFLKCNLCPNNLCDVLVLADKHGDGDLKKSAQICALEHKHDVFNSDE</sequence>
<evidence type="ECO:0000259" key="1">
    <source>
        <dbReference type="PROSITE" id="PS50097"/>
    </source>
</evidence>
<feature type="domain" description="BTB" evidence="1">
    <location>
        <begin position="18"/>
        <end position="85"/>
    </location>
</feature>
<dbReference type="Proteomes" id="UP000887116">
    <property type="component" value="Unassembled WGS sequence"/>
</dbReference>
<dbReference type="SUPFAM" id="SSF54695">
    <property type="entry name" value="POZ domain"/>
    <property type="match status" value="1"/>
</dbReference>
<dbReference type="OrthoDB" id="6434522at2759"/>
<organism evidence="2 3">
    <name type="scientific">Trichonephila clavata</name>
    <name type="common">Joro spider</name>
    <name type="synonym">Nephila clavata</name>
    <dbReference type="NCBI Taxonomy" id="2740835"/>
    <lineage>
        <taxon>Eukaryota</taxon>
        <taxon>Metazoa</taxon>
        <taxon>Ecdysozoa</taxon>
        <taxon>Arthropoda</taxon>
        <taxon>Chelicerata</taxon>
        <taxon>Arachnida</taxon>
        <taxon>Araneae</taxon>
        <taxon>Araneomorphae</taxon>
        <taxon>Entelegynae</taxon>
        <taxon>Araneoidea</taxon>
        <taxon>Nephilidae</taxon>
        <taxon>Trichonephila</taxon>
    </lineage>
</organism>
<reference evidence="2" key="1">
    <citation type="submission" date="2020-07" db="EMBL/GenBank/DDBJ databases">
        <title>Multicomponent nature underlies the extraordinary mechanical properties of spider dragline silk.</title>
        <authorList>
            <person name="Kono N."/>
            <person name="Nakamura H."/>
            <person name="Mori M."/>
            <person name="Yoshida Y."/>
            <person name="Ohtoshi R."/>
            <person name="Malay A.D."/>
            <person name="Moran D.A.P."/>
            <person name="Tomita M."/>
            <person name="Numata K."/>
            <person name="Arakawa K."/>
        </authorList>
    </citation>
    <scope>NUCLEOTIDE SEQUENCE</scope>
</reference>
<comment type="caution">
    <text evidence="2">The sequence shown here is derived from an EMBL/GenBank/DDBJ whole genome shotgun (WGS) entry which is preliminary data.</text>
</comment>
<proteinExistence type="predicted"/>
<accession>A0A8X6L7I9</accession>
<protein>
    <submittedName>
        <fullName evidence="2">Tdpoz3</fullName>
    </submittedName>
</protein>
<dbReference type="Pfam" id="PF00651">
    <property type="entry name" value="BTB"/>
    <property type="match status" value="1"/>
</dbReference>
<dbReference type="CDD" id="cd14733">
    <property type="entry name" value="BACK"/>
    <property type="match status" value="1"/>
</dbReference>
<dbReference type="AlphaFoldDB" id="A0A8X6L7I9"/>
<dbReference type="Gene3D" id="3.30.710.10">
    <property type="entry name" value="Potassium Channel Kv1.1, Chain A"/>
    <property type="match status" value="1"/>
</dbReference>
<keyword evidence="3" id="KW-1185">Reference proteome</keyword>
<gene>
    <name evidence="2" type="primary">NCL1_26866</name>
    <name evidence="2" type="ORF">TNCT_259881</name>
</gene>